<evidence type="ECO:0000256" key="1">
    <source>
        <dbReference type="SAM" id="Phobius"/>
    </source>
</evidence>
<keyword evidence="1" id="KW-0812">Transmembrane</keyword>
<dbReference type="EMBL" id="BMYZ01000002">
    <property type="protein sequence ID" value="GGY76808.1"/>
    <property type="molecule type" value="Genomic_DNA"/>
</dbReference>
<reference evidence="3" key="1">
    <citation type="journal article" date="2019" name="Int. J. Syst. Evol. Microbiol.">
        <title>The Global Catalogue of Microorganisms (GCM) 10K type strain sequencing project: providing services to taxonomists for standard genome sequencing and annotation.</title>
        <authorList>
            <consortium name="The Broad Institute Genomics Platform"/>
            <consortium name="The Broad Institute Genome Sequencing Center for Infectious Disease"/>
            <person name="Wu L."/>
            <person name="Ma J."/>
        </authorList>
    </citation>
    <scope>NUCLEOTIDE SEQUENCE [LARGE SCALE GENOMIC DNA]</scope>
    <source>
        <strain evidence="3">KCTC 32239</strain>
    </source>
</reference>
<feature type="transmembrane region" description="Helical" evidence="1">
    <location>
        <begin position="28"/>
        <end position="46"/>
    </location>
</feature>
<keyword evidence="3" id="KW-1185">Reference proteome</keyword>
<feature type="transmembrane region" description="Helical" evidence="1">
    <location>
        <begin position="53"/>
        <end position="74"/>
    </location>
</feature>
<evidence type="ECO:0000313" key="2">
    <source>
        <dbReference type="EMBL" id="GGY76808.1"/>
    </source>
</evidence>
<dbReference type="RefSeq" id="WP_189418526.1">
    <property type="nucleotide sequence ID" value="NZ_BMYZ01000002.1"/>
</dbReference>
<dbReference type="Proteomes" id="UP000619761">
    <property type="component" value="Unassembled WGS sequence"/>
</dbReference>
<gene>
    <name evidence="2" type="ORF">GCM10011613_21640</name>
</gene>
<name>A0ABQ3B3Q4_9GAMM</name>
<accession>A0ABQ3B3Q4</accession>
<organism evidence="2 3">
    <name type="scientific">Cellvibrio zantedeschiae</name>
    <dbReference type="NCBI Taxonomy" id="1237077"/>
    <lineage>
        <taxon>Bacteria</taxon>
        <taxon>Pseudomonadati</taxon>
        <taxon>Pseudomonadota</taxon>
        <taxon>Gammaproteobacteria</taxon>
        <taxon>Cellvibrionales</taxon>
        <taxon>Cellvibrionaceae</taxon>
        <taxon>Cellvibrio</taxon>
    </lineage>
</organism>
<keyword evidence="1" id="KW-1133">Transmembrane helix</keyword>
<sequence length="98" mass="11144">MNEKQQSLALLKFRASGLSLSQALKINMKLYLFRLVAICVSIYLANKHPQTCVLFYVAAGVLLGALLQDVAWQYKLVKSWPFTNKIINWDLVEDIAKD</sequence>
<protein>
    <submittedName>
        <fullName evidence="2">Uncharacterized protein</fullName>
    </submittedName>
</protein>
<comment type="caution">
    <text evidence="2">The sequence shown here is derived from an EMBL/GenBank/DDBJ whole genome shotgun (WGS) entry which is preliminary data.</text>
</comment>
<evidence type="ECO:0000313" key="3">
    <source>
        <dbReference type="Proteomes" id="UP000619761"/>
    </source>
</evidence>
<proteinExistence type="predicted"/>
<keyword evidence="1" id="KW-0472">Membrane</keyword>